<name>A0A386H6Z8_9CLOT</name>
<dbReference type="KEGG" id="cfer:D4Z93_00530"/>
<dbReference type="GO" id="GO:0005886">
    <property type="term" value="C:plasma membrane"/>
    <property type="evidence" value="ECO:0007669"/>
    <property type="project" value="TreeGrafter"/>
</dbReference>
<dbReference type="RefSeq" id="WP_119974162.1">
    <property type="nucleotide sequence ID" value="NZ_CP032416.1"/>
</dbReference>
<dbReference type="InterPro" id="IPR052549">
    <property type="entry name" value="SpmB"/>
</dbReference>
<dbReference type="AlphaFoldDB" id="A0A386H6Z8"/>
<dbReference type="InterPro" id="IPR011642">
    <property type="entry name" value="Gate_dom"/>
</dbReference>
<evidence type="ECO:0000259" key="2">
    <source>
        <dbReference type="Pfam" id="PF07670"/>
    </source>
</evidence>
<feature type="domain" description="Nucleoside transporter/FeoB GTPase Gate" evidence="2">
    <location>
        <begin position="43"/>
        <end position="144"/>
    </location>
</feature>
<dbReference type="OrthoDB" id="9805623at2"/>
<dbReference type="EMBL" id="CP032416">
    <property type="protein sequence ID" value="AYD41384.1"/>
    <property type="molecule type" value="Genomic_DNA"/>
</dbReference>
<dbReference type="PANTHER" id="PTHR35793">
    <property type="entry name" value="INNER MEMBRANE PROTEIN YJIG"/>
    <property type="match status" value="1"/>
</dbReference>
<feature type="transmembrane region" description="Helical" evidence="1">
    <location>
        <begin position="7"/>
        <end position="26"/>
    </location>
</feature>
<accession>A0A386H6Z8</accession>
<dbReference type="PANTHER" id="PTHR35793:SF2">
    <property type="entry name" value="INNER MEMBRANE PROTEIN YJIG"/>
    <property type="match status" value="1"/>
</dbReference>
<feature type="transmembrane region" description="Helical" evidence="1">
    <location>
        <begin position="149"/>
        <end position="168"/>
    </location>
</feature>
<organism evidence="3 4">
    <name type="scientific">Clostridium fermenticellae</name>
    <dbReference type="NCBI Taxonomy" id="2068654"/>
    <lineage>
        <taxon>Bacteria</taxon>
        <taxon>Bacillati</taxon>
        <taxon>Bacillota</taxon>
        <taxon>Clostridia</taxon>
        <taxon>Eubacteriales</taxon>
        <taxon>Clostridiaceae</taxon>
        <taxon>Clostridium</taxon>
    </lineage>
</organism>
<sequence>MQYITKSIIPILILVVVTYGMIKNVKIYECFVDGAKDGIGICIKIFPYLLAMFIAIGVFRESNALNYFINIIRPVVKLIGLPPEVVPLIIVKPLSGSGALGVFAEILNKFGPDSQIGLISSIIMGSTETIFYTITVYFGAVGIKKIRHVLWAAFFADLISVICAVTLIRIMF</sequence>
<protein>
    <submittedName>
        <fullName evidence="3">Spore maturation protein</fullName>
    </submittedName>
</protein>
<keyword evidence="1" id="KW-0472">Membrane</keyword>
<evidence type="ECO:0000313" key="4">
    <source>
        <dbReference type="Proteomes" id="UP000266301"/>
    </source>
</evidence>
<proteinExistence type="predicted"/>
<evidence type="ECO:0000256" key="1">
    <source>
        <dbReference type="SAM" id="Phobius"/>
    </source>
</evidence>
<keyword evidence="4" id="KW-1185">Reference proteome</keyword>
<feature type="transmembrane region" description="Helical" evidence="1">
    <location>
        <begin position="38"/>
        <end position="59"/>
    </location>
</feature>
<dbReference type="Pfam" id="PF07670">
    <property type="entry name" value="Gate"/>
    <property type="match status" value="1"/>
</dbReference>
<keyword evidence="1" id="KW-1133">Transmembrane helix</keyword>
<reference evidence="3 4" key="1">
    <citation type="journal article" date="2019" name="Int. J. Syst. Evol. Microbiol.">
        <title>Clostridium fermenticellae sp. nov., isolated from the mud in a fermentation cellar for the production of the Chinese liquor, baijiu.</title>
        <authorList>
            <person name="Xu P.X."/>
            <person name="Chai L.J."/>
            <person name="Qiu T."/>
            <person name="Zhang X.J."/>
            <person name="Lu Z.M."/>
            <person name="Xiao C."/>
            <person name="Wang S.T."/>
            <person name="Shen C.H."/>
            <person name="Shi J.S."/>
            <person name="Xu Z.H."/>
        </authorList>
    </citation>
    <scope>NUCLEOTIDE SEQUENCE [LARGE SCALE GENOMIC DNA]</scope>
    <source>
        <strain evidence="3 4">JN500901</strain>
    </source>
</reference>
<feature type="transmembrane region" description="Helical" evidence="1">
    <location>
        <begin position="116"/>
        <end position="143"/>
    </location>
</feature>
<evidence type="ECO:0000313" key="3">
    <source>
        <dbReference type="EMBL" id="AYD41384.1"/>
    </source>
</evidence>
<keyword evidence="1" id="KW-0812">Transmembrane</keyword>
<gene>
    <name evidence="3" type="ORF">D4Z93_00530</name>
</gene>
<dbReference type="Proteomes" id="UP000266301">
    <property type="component" value="Chromosome"/>
</dbReference>